<accession>A0A7X9WH12</accession>
<dbReference type="EMBL" id="JABBMI010000001">
    <property type="protein sequence ID" value="NMK53419.1"/>
    <property type="molecule type" value="Genomic_DNA"/>
</dbReference>
<evidence type="ECO:0000313" key="2">
    <source>
        <dbReference type="EMBL" id="NMK97724.1"/>
    </source>
</evidence>
<dbReference type="RefSeq" id="WP_002433944.1">
    <property type="nucleotide sequence ID" value="NZ_AP014956.1"/>
</dbReference>
<evidence type="ECO:0000313" key="3">
    <source>
        <dbReference type="Proteomes" id="UP000538955"/>
    </source>
</evidence>
<protein>
    <submittedName>
        <fullName evidence="2">Uncharacterized protein</fullName>
    </submittedName>
</protein>
<dbReference type="EMBL" id="JABBLX010000012">
    <property type="protein sequence ID" value="NMK97724.1"/>
    <property type="molecule type" value="Genomic_DNA"/>
</dbReference>
<dbReference type="Proteomes" id="UP000550736">
    <property type="component" value="Unassembled WGS sequence"/>
</dbReference>
<keyword evidence="3" id="KW-1185">Reference proteome</keyword>
<name>A0A7X9WH12_STACP</name>
<organism evidence="2 4">
    <name type="scientific">Staphylococcus capitis</name>
    <dbReference type="NCBI Taxonomy" id="29388"/>
    <lineage>
        <taxon>Bacteria</taxon>
        <taxon>Bacillati</taxon>
        <taxon>Bacillota</taxon>
        <taxon>Bacilli</taxon>
        <taxon>Bacillales</taxon>
        <taxon>Staphylococcaceae</taxon>
        <taxon>Staphylococcus</taxon>
    </lineage>
</organism>
<dbReference type="AlphaFoldDB" id="A0A7X9WH12"/>
<proteinExistence type="predicted"/>
<sequence>MVLEDKAFQKATLQAFINKGDADRDVSLFPLAQAFPTEQVKDIENVYNIIKI</sequence>
<gene>
    <name evidence="2" type="ORF">HHM13_06400</name>
    <name evidence="1" type="ORF">HHM24_01470</name>
</gene>
<comment type="caution">
    <text evidence="2">The sequence shown here is derived from an EMBL/GenBank/DDBJ whole genome shotgun (WGS) entry which is preliminary data.</text>
</comment>
<reference evidence="3 4" key="1">
    <citation type="submission" date="2020-04" db="EMBL/GenBank/DDBJ databases">
        <title>The Epidemiology and Molecular Characteristics of Linezolid-Resistant Staphylococcus capitis in Huashan Hospital, Shanghai.</title>
        <authorList>
            <person name="Ding L."/>
            <person name="Li P."/>
            <person name="Yang Y."/>
            <person name="Lin D."/>
            <person name="Xu X."/>
        </authorList>
    </citation>
    <scope>NUCLEOTIDE SEQUENCE [LARGE SCALE GENOMIC DNA]</scope>
    <source>
        <strain evidence="2 4">12-86</strain>
        <strain evidence="1 3">17-84</strain>
    </source>
</reference>
<evidence type="ECO:0000313" key="4">
    <source>
        <dbReference type="Proteomes" id="UP000550736"/>
    </source>
</evidence>
<evidence type="ECO:0000313" key="1">
    <source>
        <dbReference type="EMBL" id="NMK53419.1"/>
    </source>
</evidence>
<dbReference type="Proteomes" id="UP000538955">
    <property type="component" value="Unassembled WGS sequence"/>
</dbReference>